<dbReference type="FunFam" id="3.40.50.300:FF:002534">
    <property type="entry name" value="Putative RecF protein"/>
    <property type="match status" value="1"/>
</dbReference>
<sequence>MILTVAVEGYRSLRRLVLPLDRLTVVTGANGVGKSGLYRALRLLGDVAEGRVVAALAEEGGLGSTLWAGPETISRRMTRGEVPVEGAVRRERVALKLGVAFDDFGYAIDLGLPVAARGSLFNRDPEIKAEAVWAGPVLRPANTLARRTGPSVTVLRGRERHVAIGDLPPFETMMTHAADPEGAPEVLAVRERLRAVRFYDHLRTDRAAPSRHPRIGTRTTALAGDGGDLAAAIQTIREIGDADALDRAVDAAFPGAAVAVEERDGLFHLSMRQPGLLRPLGPAELSDGTLRYLLLLAALLTPRPPPLLVFNEPETSLHPDLIAPLAALIGEAASRSQVVVVSHAASLVDRLVEEGAEAVHLTRPLGETLAEGVEPPTWSWPSRR</sequence>
<gene>
    <name evidence="2" type="ORF">JCR33_06685</name>
</gene>
<dbReference type="PIRSF" id="PIRSF029347">
    <property type="entry name" value="RecF"/>
    <property type="match status" value="1"/>
</dbReference>
<name>A0A934INX2_9HYPH</name>
<dbReference type="RefSeq" id="WP_198881272.1">
    <property type="nucleotide sequence ID" value="NZ_JAEKJA010000005.1"/>
</dbReference>
<dbReference type="InterPro" id="IPR027417">
    <property type="entry name" value="P-loop_NTPase"/>
</dbReference>
<feature type="domain" description="ATPase AAA-type core" evidence="1">
    <location>
        <begin position="249"/>
        <end position="349"/>
    </location>
</feature>
<dbReference type="InterPro" id="IPR014555">
    <property type="entry name" value="RecF-like"/>
</dbReference>
<feature type="domain" description="ATPase AAA-type core" evidence="1">
    <location>
        <begin position="23"/>
        <end position="106"/>
    </location>
</feature>
<dbReference type="PANTHER" id="PTHR32182:SF25">
    <property type="entry name" value="SLR1056 PROTEIN"/>
    <property type="match status" value="1"/>
</dbReference>
<dbReference type="Gene3D" id="3.40.50.300">
    <property type="entry name" value="P-loop containing nucleotide triphosphate hydrolases"/>
    <property type="match status" value="2"/>
</dbReference>
<dbReference type="Pfam" id="PF13304">
    <property type="entry name" value="AAA_21"/>
    <property type="match status" value="2"/>
</dbReference>
<dbReference type="GO" id="GO:0005524">
    <property type="term" value="F:ATP binding"/>
    <property type="evidence" value="ECO:0007669"/>
    <property type="project" value="InterPro"/>
</dbReference>
<proteinExistence type="predicted"/>
<keyword evidence="3" id="KW-1185">Reference proteome</keyword>
<dbReference type="Proteomes" id="UP000609531">
    <property type="component" value="Unassembled WGS sequence"/>
</dbReference>
<evidence type="ECO:0000313" key="2">
    <source>
        <dbReference type="EMBL" id="MBJ3775365.1"/>
    </source>
</evidence>
<evidence type="ECO:0000313" key="3">
    <source>
        <dbReference type="Proteomes" id="UP000609531"/>
    </source>
</evidence>
<reference evidence="2" key="1">
    <citation type="submission" date="2020-12" db="EMBL/GenBank/DDBJ databases">
        <title>Bacterial taxonomy.</title>
        <authorList>
            <person name="Pan X."/>
        </authorList>
    </citation>
    <scope>NUCLEOTIDE SEQUENCE</scope>
    <source>
        <strain evidence="2">B2012</strain>
    </source>
</reference>
<dbReference type="GO" id="GO:0016887">
    <property type="term" value="F:ATP hydrolysis activity"/>
    <property type="evidence" value="ECO:0007669"/>
    <property type="project" value="InterPro"/>
</dbReference>
<dbReference type="PANTHER" id="PTHR32182">
    <property type="entry name" value="DNA REPLICATION AND REPAIR PROTEIN RECF"/>
    <property type="match status" value="1"/>
</dbReference>
<dbReference type="SUPFAM" id="SSF52540">
    <property type="entry name" value="P-loop containing nucleoside triphosphate hydrolases"/>
    <property type="match status" value="1"/>
</dbReference>
<dbReference type="FunFam" id="3.40.50.300:FF:002708">
    <property type="entry name" value="FeS assembly ATPase SufC"/>
    <property type="match status" value="1"/>
</dbReference>
<dbReference type="GO" id="GO:0006302">
    <property type="term" value="P:double-strand break repair"/>
    <property type="evidence" value="ECO:0007669"/>
    <property type="project" value="TreeGrafter"/>
</dbReference>
<protein>
    <submittedName>
        <fullName evidence="2">AAA family ATPase</fullName>
    </submittedName>
</protein>
<dbReference type="EMBL" id="JAEKJA010000005">
    <property type="protein sequence ID" value="MBJ3775365.1"/>
    <property type="molecule type" value="Genomic_DNA"/>
</dbReference>
<dbReference type="InterPro" id="IPR003959">
    <property type="entry name" value="ATPase_AAA_core"/>
</dbReference>
<accession>A0A934INX2</accession>
<organism evidence="2 3">
    <name type="scientific">Acuticoccus mangrovi</name>
    <dbReference type="NCBI Taxonomy" id="2796142"/>
    <lineage>
        <taxon>Bacteria</taxon>
        <taxon>Pseudomonadati</taxon>
        <taxon>Pseudomonadota</taxon>
        <taxon>Alphaproteobacteria</taxon>
        <taxon>Hyphomicrobiales</taxon>
        <taxon>Amorphaceae</taxon>
        <taxon>Acuticoccus</taxon>
    </lineage>
</organism>
<comment type="caution">
    <text evidence="2">The sequence shown here is derived from an EMBL/GenBank/DDBJ whole genome shotgun (WGS) entry which is preliminary data.</text>
</comment>
<dbReference type="GO" id="GO:0000731">
    <property type="term" value="P:DNA synthesis involved in DNA repair"/>
    <property type="evidence" value="ECO:0007669"/>
    <property type="project" value="TreeGrafter"/>
</dbReference>
<evidence type="ECO:0000259" key="1">
    <source>
        <dbReference type="Pfam" id="PF13304"/>
    </source>
</evidence>
<dbReference type="AlphaFoldDB" id="A0A934INX2"/>